<dbReference type="EMBL" id="VSRR010017531">
    <property type="protein sequence ID" value="MPC60453.1"/>
    <property type="molecule type" value="Genomic_DNA"/>
</dbReference>
<evidence type="ECO:0008006" key="5">
    <source>
        <dbReference type="Google" id="ProtNLM"/>
    </source>
</evidence>
<reference evidence="3 4" key="1">
    <citation type="submission" date="2019-05" db="EMBL/GenBank/DDBJ databases">
        <title>Another draft genome of Portunus trituberculatus and its Hox gene families provides insights of decapod evolution.</title>
        <authorList>
            <person name="Jeong J.-H."/>
            <person name="Song I."/>
            <person name="Kim S."/>
            <person name="Choi T."/>
            <person name="Kim D."/>
            <person name="Ryu S."/>
            <person name="Kim W."/>
        </authorList>
    </citation>
    <scope>NUCLEOTIDE SEQUENCE [LARGE SCALE GENOMIC DNA]</scope>
    <source>
        <tissue evidence="3">Muscle</tissue>
    </source>
</reference>
<keyword evidence="2" id="KW-0732">Signal</keyword>
<keyword evidence="4" id="KW-1185">Reference proteome</keyword>
<gene>
    <name evidence="3" type="ORF">E2C01_054498</name>
</gene>
<proteinExistence type="predicted"/>
<evidence type="ECO:0000256" key="2">
    <source>
        <dbReference type="SAM" id="SignalP"/>
    </source>
</evidence>
<evidence type="ECO:0000313" key="3">
    <source>
        <dbReference type="EMBL" id="MPC60453.1"/>
    </source>
</evidence>
<evidence type="ECO:0000256" key="1">
    <source>
        <dbReference type="SAM" id="MobiDB-lite"/>
    </source>
</evidence>
<feature type="region of interest" description="Disordered" evidence="1">
    <location>
        <begin position="23"/>
        <end position="43"/>
    </location>
</feature>
<evidence type="ECO:0000313" key="4">
    <source>
        <dbReference type="Proteomes" id="UP000324222"/>
    </source>
</evidence>
<dbReference type="AlphaFoldDB" id="A0A5B7GS83"/>
<feature type="chain" id="PRO_5022957933" description="Secreted protein" evidence="2">
    <location>
        <begin position="19"/>
        <end position="145"/>
    </location>
</feature>
<comment type="caution">
    <text evidence="3">The sequence shown here is derived from an EMBL/GenBank/DDBJ whole genome shotgun (WGS) entry which is preliminary data.</text>
</comment>
<protein>
    <recommendedName>
        <fullName evidence="5">Secreted protein</fullName>
    </recommendedName>
</protein>
<name>A0A5B7GS83_PORTR</name>
<sequence>MAVVVVVVVVVINGTAIARPSPGIRRKQERRKEHGNSLSLPPPGPHSWVNVRISLNFSAHSRHLFKLTTHRPLHSSQLVITDRPHTETTDSRVRVRYGQVRGCGWVAGGRRGVWEVVEGEERFNGRAEHPSLQYASSSPTIWLTT</sequence>
<feature type="signal peptide" evidence="2">
    <location>
        <begin position="1"/>
        <end position="18"/>
    </location>
</feature>
<dbReference type="Proteomes" id="UP000324222">
    <property type="component" value="Unassembled WGS sequence"/>
</dbReference>
<accession>A0A5B7GS83</accession>
<organism evidence="3 4">
    <name type="scientific">Portunus trituberculatus</name>
    <name type="common">Swimming crab</name>
    <name type="synonym">Neptunus trituberculatus</name>
    <dbReference type="NCBI Taxonomy" id="210409"/>
    <lineage>
        <taxon>Eukaryota</taxon>
        <taxon>Metazoa</taxon>
        <taxon>Ecdysozoa</taxon>
        <taxon>Arthropoda</taxon>
        <taxon>Crustacea</taxon>
        <taxon>Multicrustacea</taxon>
        <taxon>Malacostraca</taxon>
        <taxon>Eumalacostraca</taxon>
        <taxon>Eucarida</taxon>
        <taxon>Decapoda</taxon>
        <taxon>Pleocyemata</taxon>
        <taxon>Brachyura</taxon>
        <taxon>Eubrachyura</taxon>
        <taxon>Portunoidea</taxon>
        <taxon>Portunidae</taxon>
        <taxon>Portuninae</taxon>
        <taxon>Portunus</taxon>
    </lineage>
</organism>